<dbReference type="CDD" id="cd13400">
    <property type="entry name" value="LT_IagB-like"/>
    <property type="match status" value="1"/>
</dbReference>
<reference evidence="2" key="1">
    <citation type="journal article" date="2018" name="Genome Biol.">
        <title>SKESA: strategic k-mer extension for scrupulous assemblies.</title>
        <authorList>
            <person name="Souvorov A."/>
            <person name="Agarwala R."/>
            <person name="Lipman D.J."/>
        </authorList>
    </citation>
    <scope>NUCLEOTIDE SEQUENCE</scope>
    <source>
        <strain evidence="2">Salmonella enterica</strain>
        <strain evidence="1">SGSC1429</strain>
    </source>
</reference>
<dbReference type="AlphaFoldDB" id="A0A3U3FN32"/>
<dbReference type="NCBIfam" id="NF010463">
    <property type="entry name" value="PRK13888.1"/>
    <property type="match status" value="1"/>
</dbReference>
<evidence type="ECO:0000313" key="1">
    <source>
        <dbReference type="EMBL" id="HAC6334181.1"/>
    </source>
</evidence>
<accession>A0A3U3FN32</accession>
<name>A0A3U3FN32_SALTM</name>
<gene>
    <name evidence="1" type="ORF">G0A46_22865</name>
    <name evidence="2" type="ORF">G4J12_003650</name>
</gene>
<dbReference type="SUPFAM" id="SSF53955">
    <property type="entry name" value="Lysozyme-like"/>
    <property type="match status" value="1"/>
</dbReference>
<evidence type="ECO:0000313" key="2">
    <source>
        <dbReference type="EMBL" id="HAE6224186.1"/>
    </source>
</evidence>
<dbReference type="InterPro" id="IPR023346">
    <property type="entry name" value="Lysozyme-like_dom_sf"/>
</dbReference>
<proteinExistence type="predicted"/>
<dbReference type="EMBL" id="DAASNG010000046">
    <property type="protein sequence ID" value="HAE6224186.1"/>
    <property type="molecule type" value="Genomic_DNA"/>
</dbReference>
<organism evidence="2">
    <name type="scientific">Salmonella typhimurium</name>
    <dbReference type="NCBI Taxonomy" id="90371"/>
    <lineage>
        <taxon>Bacteria</taxon>
        <taxon>Pseudomonadati</taxon>
        <taxon>Pseudomonadota</taxon>
        <taxon>Gammaproteobacteria</taxon>
        <taxon>Enterobacterales</taxon>
        <taxon>Enterobacteriaceae</taxon>
        <taxon>Salmonella</taxon>
    </lineage>
</organism>
<sequence>MPYLDIPPAQVERVVCSITAAIKYQVPANIMLAIAEKEGGRPGLENKNRNSNGTYDIGRMQFNTVYLKDLEKYGITEEDVAQPGCYSYDLAAWRIRGHIKNDKGDIWTKAANYHSKTPQFNKVYRADLIRKAAKWQTWIEARFNTFDTTKPAGTTTPQPQQATVGVTPEERAGKNITLVTNLAQSDTLATEPPKNDGTTVTPTTPNQLIGFSASVKQIPVESVVKADYQQPTQQLPGRYNKAAADALAAVYGNIKLR</sequence>
<comment type="caution">
    <text evidence="2">The sequence shown here is derived from an EMBL/GenBank/DDBJ whole genome shotgun (WGS) entry which is preliminary data.</text>
</comment>
<reference evidence="2" key="2">
    <citation type="submission" date="2018-07" db="EMBL/GenBank/DDBJ databases">
        <authorList>
            <consortium name="NCBI Pathogen Detection Project"/>
        </authorList>
    </citation>
    <scope>NUCLEOTIDE SEQUENCE</scope>
    <source>
        <strain evidence="2">Salmonella enterica</strain>
        <strain evidence="1">SGSC1429</strain>
    </source>
</reference>
<dbReference type="RefSeq" id="WP_001146459.1">
    <property type="nucleotide sequence ID" value="NZ_NDGS01000028.1"/>
</dbReference>
<protein>
    <submittedName>
        <fullName evidence="1">Conjugal transfer protein</fullName>
    </submittedName>
    <submittedName>
        <fullName evidence="2">Transglycosylase SLT domain-containing protein</fullName>
    </submittedName>
</protein>
<dbReference type="EMBL" id="DAAMEH010000047">
    <property type="protein sequence ID" value="HAC6334181.1"/>
    <property type="molecule type" value="Genomic_DNA"/>
</dbReference>